<evidence type="ECO:0000313" key="3">
    <source>
        <dbReference type="Proteomes" id="UP000749559"/>
    </source>
</evidence>
<dbReference type="EMBL" id="CAIIXF020000007">
    <property type="protein sequence ID" value="CAH1788816.1"/>
    <property type="molecule type" value="Genomic_DNA"/>
</dbReference>
<feature type="region of interest" description="Disordered" evidence="1">
    <location>
        <begin position="228"/>
        <end position="268"/>
    </location>
</feature>
<evidence type="ECO:0000256" key="1">
    <source>
        <dbReference type="SAM" id="MobiDB-lite"/>
    </source>
</evidence>
<organism evidence="2 3">
    <name type="scientific">Owenia fusiformis</name>
    <name type="common">Polychaete worm</name>
    <dbReference type="NCBI Taxonomy" id="6347"/>
    <lineage>
        <taxon>Eukaryota</taxon>
        <taxon>Metazoa</taxon>
        <taxon>Spiralia</taxon>
        <taxon>Lophotrochozoa</taxon>
        <taxon>Annelida</taxon>
        <taxon>Polychaeta</taxon>
        <taxon>Sedentaria</taxon>
        <taxon>Canalipalpata</taxon>
        <taxon>Sabellida</taxon>
        <taxon>Oweniida</taxon>
        <taxon>Oweniidae</taxon>
        <taxon>Owenia</taxon>
    </lineage>
</organism>
<feature type="compositionally biased region" description="Basic and acidic residues" evidence="1">
    <location>
        <begin position="228"/>
        <end position="250"/>
    </location>
</feature>
<feature type="region of interest" description="Disordered" evidence="1">
    <location>
        <begin position="157"/>
        <end position="213"/>
    </location>
</feature>
<reference evidence="2" key="1">
    <citation type="submission" date="2022-03" db="EMBL/GenBank/DDBJ databases">
        <authorList>
            <person name="Martin C."/>
        </authorList>
    </citation>
    <scope>NUCLEOTIDE SEQUENCE</scope>
</reference>
<proteinExistence type="predicted"/>
<evidence type="ECO:0000313" key="2">
    <source>
        <dbReference type="EMBL" id="CAH1788816.1"/>
    </source>
</evidence>
<dbReference type="OrthoDB" id="10681423at2759"/>
<protein>
    <submittedName>
        <fullName evidence="2">Uncharacterized protein</fullName>
    </submittedName>
</protein>
<gene>
    <name evidence="2" type="ORF">OFUS_LOCUS14277</name>
</gene>
<dbReference type="AlphaFoldDB" id="A0A8J1UFH0"/>
<name>A0A8J1UFH0_OWEFU</name>
<sequence>MYVYSASIVPECGYEPTGQLFMSDDHSPCVYHWCAKGKYLGKAQCAPGSAVPYGYMGTNNPCIINTKYCGLNRGHLFYNSDVKYSYKENGQPVVHNHFSHYGRNKLDYKDGDSYSQGNSYYKSSGYSIDEHYSNDEKSPKVDSHSFSYSKKESFNEPIADDYPTYPHPDAHRQAAHAHSHTQQYGHHRSNAPPQSRFSHSGYHPTKRTNIPDHIIQQVVEKLLSEKKSMKRDDHYHDRHKKEHDDGSYEKRRYRKKRKPVKGIAYKSI</sequence>
<keyword evidence="3" id="KW-1185">Reference proteome</keyword>
<comment type="caution">
    <text evidence="2">The sequence shown here is derived from an EMBL/GenBank/DDBJ whole genome shotgun (WGS) entry which is preliminary data.</text>
</comment>
<accession>A0A8J1UFH0</accession>
<dbReference type="Proteomes" id="UP000749559">
    <property type="component" value="Unassembled WGS sequence"/>
</dbReference>
<feature type="compositionally biased region" description="Basic residues" evidence="1">
    <location>
        <begin position="251"/>
        <end position="260"/>
    </location>
</feature>
<feature type="compositionally biased region" description="Basic residues" evidence="1">
    <location>
        <begin position="173"/>
        <end position="189"/>
    </location>
</feature>